<dbReference type="Proteomes" id="UP000299102">
    <property type="component" value="Unassembled WGS sequence"/>
</dbReference>
<evidence type="ECO:0000313" key="1">
    <source>
        <dbReference type="EMBL" id="GBP43669.1"/>
    </source>
</evidence>
<organism evidence="1 2">
    <name type="scientific">Eumeta variegata</name>
    <name type="common">Bagworm moth</name>
    <name type="synonym">Eumeta japonica</name>
    <dbReference type="NCBI Taxonomy" id="151549"/>
    <lineage>
        <taxon>Eukaryota</taxon>
        <taxon>Metazoa</taxon>
        <taxon>Ecdysozoa</taxon>
        <taxon>Arthropoda</taxon>
        <taxon>Hexapoda</taxon>
        <taxon>Insecta</taxon>
        <taxon>Pterygota</taxon>
        <taxon>Neoptera</taxon>
        <taxon>Endopterygota</taxon>
        <taxon>Lepidoptera</taxon>
        <taxon>Glossata</taxon>
        <taxon>Ditrysia</taxon>
        <taxon>Tineoidea</taxon>
        <taxon>Psychidae</taxon>
        <taxon>Oiketicinae</taxon>
        <taxon>Eumeta</taxon>
    </lineage>
</organism>
<evidence type="ECO:0000313" key="2">
    <source>
        <dbReference type="Proteomes" id="UP000299102"/>
    </source>
</evidence>
<sequence>MTKKRNGSAVDTSKKWFAYESLLFLMDVIHLELDFPVFRKCHEIVFKFFPNIQGSVIRCHCSPGKVNHSHFIRCHCSPSALGNDSSREIININTSKAQ</sequence>
<keyword evidence="2" id="KW-1185">Reference proteome</keyword>
<gene>
    <name evidence="1" type="ORF">EVAR_30503_1</name>
</gene>
<reference evidence="1 2" key="1">
    <citation type="journal article" date="2019" name="Commun. Biol.">
        <title>The bagworm genome reveals a unique fibroin gene that provides high tensile strength.</title>
        <authorList>
            <person name="Kono N."/>
            <person name="Nakamura H."/>
            <person name="Ohtoshi R."/>
            <person name="Tomita M."/>
            <person name="Numata K."/>
            <person name="Arakawa K."/>
        </authorList>
    </citation>
    <scope>NUCLEOTIDE SEQUENCE [LARGE SCALE GENOMIC DNA]</scope>
</reference>
<protein>
    <submittedName>
        <fullName evidence="1">Uncharacterized protein</fullName>
    </submittedName>
</protein>
<dbReference type="AlphaFoldDB" id="A0A4C1VZJ0"/>
<accession>A0A4C1VZJ0</accession>
<dbReference type="EMBL" id="BGZK01000440">
    <property type="protein sequence ID" value="GBP43669.1"/>
    <property type="molecule type" value="Genomic_DNA"/>
</dbReference>
<name>A0A4C1VZJ0_EUMVA</name>
<proteinExistence type="predicted"/>
<comment type="caution">
    <text evidence="1">The sequence shown here is derived from an EMBL/GenBank/DDBJ whole genome shotgun (WGS) entry which is preliminary data.</text>
</comment>